<name>A0ABN4HZA4_9BURK</name>
<evidence type="ECO:0008006" key="3">
    <source>
        <dbReference type="Google" id="ProtNLM"/>
    </source>
</evidence>
<protein>
    <recommendedName>
        <fullName evidence="3">DUF2863 family protein</fullName>
    </recommendedName>
</protein>
<keyword evidence="2" id="KW-1185">Reference proteome</keyword>
<sequence>MRRPAKRSSSRLSAESQRLVNSSQAVAGSTSRLEERAWERTLDLQLHKQLKSNHQGMIDAALDHLFKSDLDGYDVLVEAVEANSEACALDYDGKVYSVQLLALPVLAWTRFSIASGNLPADVRNGLFAHLHAHVLADNVHLALAPPLYAIEQLPRHHADVFALTQRMGQSALKQSTPQLSLEHTPTAPFLADTRYLIAAVAVPTGAPVFRWQMDENSSTIHEREAALEAWTAQATPLLTRFLPGCNVELLLPQPYYFACREADKRIRPAAIRAADHYLTQTLGVASSELHANIGSFCENINGQIDEYRVGFSLGNDDGVVYGIVWPLYEQEDGDEVRDLSAPDSPRTPIEEILGVLRECGIVQIKLHEERYTMEFCDDCGTPLFPAPDGDLVHAEMPEDAPASTEHFH</sequence>
<evidence type="ECO:0000313" key="2">
    <source>
        <dbReference type="Proteomes" id="UP000063429"/>
    </source>
</evidence>
<dbReference type="RefSeq" id="WP_053197347.1">
    <property type="nucleotide sequence ID" value="NZ_CP011409.1"/>
</dbReference>
<proteinExistence type="predicted"/>
<accession>A0ABN4HZA4</accession>
<dbReference type="Pfam" id="PF11062">
    <property type="entry name" value="DUF2863"/>
    <property type="match status" value="1"/>
</dbReference>
<dbReference type="EMBL" id="CP011409">
    <property type="protein sequence ID" value="AKZ63089.1"/>
    <property type="molecule type" value="Genomic_DNA"/>
</dbReference>
<organism evidence="1 2">
    <name type="scientific">Herbaspirillum hiltneri N3</name>
    <dbReference type="NCBI Taxonomy" id="1262470"/>
    <lineage>
        <taxon>Bacteria</taxon>
        <taxon>Pseudomonadati</taxon>
        <taxon>Pseudomonadota</taxon>
        <taxon>Betaproteobacteria</taxon>
        <taxon>Burkholderiales</taxon>
        <taxon>Oxalobacteraceae</taxon>
        <taxon>Herbaspirillum</taxon>
    </lineage>
</organism>
<dbReference type="InterPro" id="IPR021292">
    <property type="entry name" value="DUF2863"/>
</dbReference>
<reference evidence="2" key="1">
    <citation type="journal article" date="2015" name="Genome Announc.">
        <title>Complete Genome Sequence of Herbaspirillum hiltneri N3 (DSM 17495), Isolated from Surface-Sterilized Wheat Roots.</title>
        <authorList>
            <person name="Guizelini D."/>
            <person name="Saizaki P.M."/>
            <person name="Coimbra N.A."/>
            <person name="Weiss V.A."/>
            <person name="Faoro H."/>
            <person name="Sfeir M.Z."/>
            <person name="Baura V.A."/>
            <person name="Monteiro R.A."/>
            <person name="Chubatsu L.S."/>
            <person name="Souza E.M."/>
            <person name="Cruz L.M."/>
            <person name="Pedrosa F.O."/>
            <person name="Raittz R.T."/>
            <person name="Marchaukoski J.N."/>
            <person name="Steffens M.B."/>
        </authorList>
    </citation>
    <scope>NUCLEOTIDE SEQUENCE [LARGE SCALE GENOMIC DNA]</scope>
    <source>
        <strain evidence="2">N3</strain>
    </source>
</reference>
<gene>
    <name evidence="1" type="ORF">F506_10775</name>
</gene>
<evidence type="ECO:0000313" key="1">
    <source>
        <dbReference type="EMBL" id="AKZ63089.1"/>
    </source>
</evidence>
<dbReference type="Proteomes" id="UP000063429">
    <property type="component" value="Chromosome"/>
</dbReference>